<proteinExistence type="inferred from homology"/>
<geneLocation type="plasmid" evidence="5 6">
    <name>pBN3</name>
</geneLocation>
<keyword evidence="6" id="KW-1185">Reference proteome</keyword>
<evidence type="ECO:0000313" key="6">
    <source>
        <dbReference type="Proteomes" id="UP000215158"/>
    </source>
</evidence>
<protein>
    <submittedName>
        <fullName evidence="5">4-hydroxybutyrate CoA-transferase</fullName>
    </submittedName>
</protein>
<dbReference type="Proteomes" id="UP000215158">
    <property type="component" value="Plasmid pBN3"/>
</dbReference>
<dbReference type="InterPro" id="IPR038460">
    <property type="entry name" value="AcetylCoA_hyd_C_sf"/>
</dbReference>
<name>A0A248VYP5_9BURK</name>
<keyword evidence="5" id="KW-0614">Plasmid</keyword>
<evidence type="ECO:0000313" key="5">
    <source>
        <dbReference type="EMBL" id="ASW04159.1"/>
    </source>
</evidence>
<dbReference type="GO" id="GO:0008775">
    <property type="term" value="F:acetate CoA-transferase activity"/>
    <property type="evidence" value="ECO:0007669"/>
    <property type="project" value="InterPro"/>
</dbReference>
<dbReference type="PANTHER" id="PTHR21432">
    <property type="entry name" value="ACETYL-COA HYDROLASE-RELATED"/>
    <property type="match status" value="1"/>
</dbReference>
<dbReference type="EMBL" id="CP022993">
    <property type="protein sequence ID" value="ASW04159.1"/>
    <property type="molecule type" value="Genomic_DNA"/>
</dbReference>
<sequence>MKPNQLLREKIRSAAEVAALVESGWSVDYGFAINQPDLFDAALAARRDELKEIRIRTALSVQPRRVVETDPDQRCFSVENWHFSGYDRRAHDKGVTSYIPFNFGEGPGIYRRYLEVDLAVIKTTPMDRHGFFNFGASNTYIRAACDVAKRIVVETSTALPHCYGVENVLHISELDAVIEGDNSPLAELPSAPVSDIDRRVAQFIVPHIAHGACLQIGIGGMPNAVCMALADAPIKDLGIHTEMFVDGLVALIEAGKITGWRKNTYRGKVVYTFALGTRKTYDFIDGNEMCLSLPVDETNLTENISRNRNVVSINNAMQIDLLGQVASESSGYKHRSGTGGQLQFVRGAGMSEGGKSFMCLSSRYLKGGEPASRIVAGLNQGTVVTTPRTDVMYVVTEFGIVNLKGKSVPDRAKALISIAHPDDRDMLEKHARDCGLLPGRVF</sequence>
<dbReference type="Pfam" id="PF02550">
    <property type="entry name" value="AcetylCoA_hydro"/>
    <property type="match status" value="1"/>
</dbReference>
<evidence type="ECO:0000256" key="1">
    <source>
        <dbReference type="ARBA" id="ARBA00009632"/>
    </source>
</evidence>
<dbReference type="OrthoDB" id="9801795at2"/>
<reference evidence="5 6" key="1">
    <citation type="submission" date="2017-08" db="EMBL/GenBank/DDBJ databases">
        <title>Identification and genetic characteristics of simultaneous BTEX- and naphthalene-degrading Paraburkholderia sp. BN5 isolated from petroleum-contaminated soil.</title>
        <authorList>
            <person name="Lee Y."/>
            <person name="Jeon C.O."/>
        </authorList>
    </citation>
    <scope>NUCLEOTIDE SEQUENCE [LARGE SCALE GENOMIC DNA]</scope>
    <source>
        <strain evidence="5 6">BN5</strain>
        <plasmid evidence="5 6">pBN3</plasmid>
    </source>
</reference>
<dbReference type="PANTHER" id="PTHR21432:SF20">
    <property type="entry name" value="ACETYL-COA HYDROLASE"/>
    <property type="match status" value="1"/>
</dbReference>
<dbReference type="KEGG" id="parb:CJU94_39030"/>
<dbReference type="Pfam" id="PF13336">
    <property type="entry name" value="AcetylCoA_hyd_C"/>
    <property type="match status" value="1"/>
</dbReference>
<dbReference type="InterPro" id="IPR037171">
    <property type="entry name" value="NagB/RpiA_transferase-like"/>
</dbReference>
<feature type="domain" description="Acetyl-CoA hydrolase/transferase N-terminal" evidence="3">
    <location>
        <begin position="9"/>
        <end position="186"/>
    </location>
</feature>
<comment type="similarity">
    <text evidence="1">Belongs to the acetyl-CoA hydrolase/transferase family.</text>
</comment>
<dbReference type="Gene3D" id="3.40.1080.10">
    <property type="entry name" value="Glutaconate Coenzyme A-transferase"/>
    <property type="match status" value="1"/>
</dbReference>
<evidence type="ECO:0000259" key="4">
    <source>
        <dbReference type="Pfam" id="PF13336"/>
    </source>
</evidence>
<dbReference type="InterPro" id="IPR003702">
    <property type="entry name" value="ActCoA_hydro_N"/>
</dbReference>
<keyword evidence="2 5" id="KW-0808">Transferase</keyword>
<accession>A0A248VYP5</accession>
<organism evidence="5 6">
    <name type="scientific">Paraburkholderia aromaticivorans</name>
    <dbReference type="NCBI Taxonomy" id="2026199"/>
    <lineage>
        <taxon>Bacteria</taxon>
        <taxon>Pseudomonadati</taxon>
        <taxon>Pseudomonadota</taxon>
        <taxon>Betaproteobacteria</taxon>
        <taxon>Burkholderiales</taxon>
        <taxon>Burkholderiaceae</taxon>
        <taxon>Paraburkholderia</taxon>
    </lineage>
</organism>
<dbReference type="Gene3D" id="3.30.750.70">
    <property type="entry name" value="4-hydroxybutyrate coenzyme like domains"/>
    <property type="match status" value="1"/>
</dbReference>
<dbReference type="InterPro" id="IPR026888">
    <property type="entry name" value="AcetylCoA_hyd_C"/>
</dbReference>
<feature type="domain" description="Acetyl-CoA hydrolase/transferase C-terminal" evidence="4">
    <location>
        <begin position="276"/>
        <end position="431"/>
    </location>
</feature>
<gene>
    <name evidence="5" type="ORF">CJU94_39030</name>
</gene>
<evidence type="ECO:0000256" key="2">
    <source>
        <dbReference type="ARBA" id="ARBA00022679"/>
    </source>
</evidence>
<dbReference type="GO" id="GO:0006083">
    <property type="term" value="P:acetate metabolic process"/>
    <property type="evidence" value="ECO:0007669"/>
    <property type="project" value="InterPro"/>
</dbReference>
<dbReference type="Gene3D" id="3.40.1080.20">
    <property type="entry name" value="Acetyl-CoA hydrolase/transferase C-terminal domain"/>
    <property type="match status" value="1"/>
</dbReference>
<dbReference type="RefSeq" id="WP_095423851.1">
    <property type="nucleotide sequence ID" value="NZ_CP022993.1"/>
</dbReference>
<dbReference type="InterPro" id="IPR046433">
    <property type="entry name" value="ActCoA_hydro"/>
</dbReference>
<evidence type="ECO:0000259" key="3">
    <source>
        <dbReference type="Pfam" id="PF02550"/>
    </source>
</evidence>
<dbReference type="SUPFAM" id="SSF100950">
    <property type="entry name" value="NagB/RpiA/CoA transferase-like"/>
    <property type="match status" value="2"/>
</dbReference>
<dbReference type="AlphaFoldDB" id="A0A248VYP5"/>